<name>A0A402ARS5_9CHLR</name>
<dbReference type="Gene3D" id="3.40.50.720">
    <property type="entry name" value="NAD(P)-binding Rossmann-like Domain"/>
    <property type="match status" value="1"/>
</dbReference>
<accession>A0A402ARS5</accession>
<dbReference type="GO" id="GO:0000166">
    <property type="term" value="F:nucleotide binding"/>
    <property type="evidence" value="ECO:0007669"/>
    <property type="project" value="InterPro"/>
</dbReference>
<feature type="domain" description="Gfo/Idh/MocA-like oxidoreductase N-terminal" evidence="2">
    <location>
        <begin position="6"/>
        <end position="119"/>
    </location>
</feature>
<protein>
    <submittedName>
        <fullName evidence="4">Dehydrogenase</fullName>
    </submittedName>
</protein>
<dbReference type="Proteomes" id="UP000287188">
    <property type="component" value="Unassembled WGS sequence"/>
</dbReference>
<keyword evidence="1" id="KW-0560">Oxidoreductase</keyword>
<dbReference type="InterPro" id="IPR036291">
    <property type="entry name" value="NAD(P)-bd_dom_sf"/>
</dbReference>
<dbReference type="RefSeq" id="WP_126553700.1">
    <property type="nucleotide sequence ID" value="NZ_BIFS01000001.1"/>
</dbReference>
<dbReference type="OrthoDB" id="240873at2"/>
<dbReference type="EMBL" id="BIFS01000001">
    <property type="protein sequence ID" value="GCE21799.1"/>
    <property type="molecule type" value="Genomic_DNA"/>
</dbReference>
<dbReference type="GO" id="GO:0016491">
    <property type="term" value="F:oxidoreductase activity"/>
    <property type="evidence" value="ECO:0007669"/>
    <property type="project" value="UniProtKB-KW"/>
</dbReference>
<dbReference type="Pfam" id="PF01408">
    <property type="entry name" value="GFO_IDH_MocA"/>
    <property type="match status" value="1"/>
</dbReference>
<organism evidence="4 5">
    <name type="scientific">Dictyobacter kobayashii</name>
    <dbReference type="NCBI Taxonomy" id="2014872"/>
    <lineage>
        <taxon>Bacteria</taxon>
        <taxon>Bacillati</taxon>
        <taxon>Chloroflexota</taxon>
        <taxon>Ktedonobacteria</taxon>
        <taxon>Ktedonobacterales</taxon>
        <taxon>Dictyobacteraceae</taxon>
        <taxon>Dictyobacter</taxon>
    </lineage>
</organism>
<keyword evidence="5" id="KW-1185">Reference proteome</keyword>
<evidence type="ECO:0000313" key="5">
    <source>
        <dbReference type="Proteomes" id="UP000287188"/>
    </source>
</evidence>
<dbReference type="InterPro" id="IPR055170">
    <property type="entry name" value="GFO_IDH_MocA-like_dom"/>
</dbReference>
<proteinExistence type="predicted"/>
<sequence>MTKKANVGVIGCGQISSIYLEAPSKFDILNFTACADIDLDRARSQAQRYNVPKACTVEELLADPDIDVVLNLTIPKVHAEIGLAAIEAGKSTYSEKPLGVNRNQGRALLEAGKAKNLRVGCAPDTFLGGGLQTCIKLLNDGVIGEPVGATAFMLGHGPESWHADPDFFYQPGAGPMFDMGPYYLTALIAMMGPVRRVTGSARITFPERLITSQPKYGTKIQVNTPTHIAGVLDFANGAVGTMIMSFDVWSHQLPRIEIYGTEGTLIVPDPNTFGGPVYVRTVQDKDWREVPLTHAYAENSRGIGLADMVHAINSGRPHRASGDLAYHVLDIMEAIHDASDQGKHIELTSMCERPAPLNPGKHDWSEDR</sequence>
<dbReference type="SUPFAM" id="SSF51735">
    <property type="entry name" value="NAD(P)-binding Rossmann-fold domains"/>
    <property type="match status" value="1"/>
</dbReference>
<dbReference type="InterPro" id="IPR000683">
    <property type="entry name" value="Gfo/Idh/MocA-like_OxRdtase_N"/>
</dbReference>
<dbReference type="PANTHER" id="PTHR43818:SF11">
    <property type="entry name" value="BCDNA.GH03377"/>
    <property type="match status" value="1"/>
</dbReference>
<dbReference type="PANTHER" id="PTHR43818">
    <property type="entry name" value="BCDNA.GH03377"/>
    <property type="match status" value="1"/>
</dbReference>
<dbReference type="InterPro" id="IPR050463">
    <property type="entry name" value="Gfo/Idh/MocA_oxidrdct_glycsds"/>
</dbReference>
<dbReference type="Pfam" id="PF22725">
    <property type="entry name" value="GFO_IDH_MocA_C3"/>
    <property type="match status" value="1"/>
</dbReference>
<comment type="caution">
    <text evidence="4">The sequence shown here is derived from an EMBL/GenBank/DDBJ whole genome shotgun (WGS) entry which is preliminary data.</text>
</comment>
<evidence type="ECO:0000259" key="2">
    <source>
        <dbReference type="Pfam" id="PF01408"/>
    </source>
</evidence>
<feature type="domain" description="GFO/IDH/MocA-like oxidoreductase" evidence="3">
    <location>
        <begin position="132"/>
        <end position="265"/>
    </location>
</feature>
<evidence type="ECO:0000256" key="1">
    <source>
        <dbReference type="ARBA" id="ARBA00023002"/>
    </source>
</evidence>
<gene>
    <name evidence="4" type="ORF">KDK_55990</name>
</gene>
<dbReference type="AlphaFoldDB" id="A0A402ARS5"/>
<evidence type="ECO:0000259" key="3">
    <source>
        <dbReference type="Pfam" id="PF22725"/>
    </source>
</evidence>
<evidence type="ECO:0000313" key="4">
    <source>
        <dbReference type="EMBL" id="GCE21799.1"/>
    </source>
</evidence>
<reference evidence="5" key="1">
    <citation type="submission" date="2018-12" db="EMBL/GenBank/DDBJ databases">
        <title>Tengunoibacter tsumagoiensis gen. nov., sp. nov., Dictyobacter kobayashii sp. nov., D. alpinus sp. nov., and D. joshuensis sp. nov. and description of Dictyobacteraceae fam. nov. within the order Ktedonobacterales isolated from Tengu-no-mugimeshi.</title>
        <authorList>
            <person name="Wang C.M."/>
            <person name="Zheng Y."/>
            <person name="Sakai Y."/>
            <person name="Toyoda A."/>
            <person name="Minakuchi Y."/>
            <person name="Abe K."/>
            <person name="Yokota A."/>
            <person name="Yabe S."/>
        </authorList>
    </citation>
    <scope>NUCLEOTIDE SEQUENCE [LARGE SCALE GENOMIC DNA]</scope>
    <source>
        <strain evidence="5">Uno11</strain>
    </source>
</reference>
<dbReference type="SUPFAM" id="SSF55347">
    <property type="entry name" value="Glyceraldehyde-3-phosphate dehydrogenase-like, C-terminal domain"/>
    <property type="match status" value="1"/>
</dbReference>
<dbReference type="Gene3D" id="3.30.360.10">
    <property type="entry name" value="Dihydrodipicolinate Reductase, domain 2"/>
    <property type="match status" value="1"/>
</dbReference>